<sequence length="704" mass="79382">MAESRPGKMSAETPRPRRGQFDSLLPCNNCREKHVKCHYDSDGQCQRCKREGEECVRERTRIRFRHGSRGSFHTTFAEDQPWVGTGGIFQFVNETAGVVASYLQQEGPDRESDAVVEDEPWGDHNVRLLTGQTPASGGTKKQPESSALVTCARNVPGASTPRRSFSGSISCEPSHGRNEIDREQPTGRGMSGHAQEPASTPLSSSSSSQAFPLPRYRPRVPSYSAPRTPSDYPSVSDFSSPGSASAYQIFQQAVLQDPTTDPFWDDLVKRPARETFHDGHGRLQAVLLRYYAEEIADRFDLCDPERHFARVVPQRARSCPPLLNAIFTTSARHLTRLPRHRHAAGAVEWRGSLLPDLTEEVAVYYHNECIRDLLRLSVDPEQIHDENLLAAATILRTDEEMDSPVRDGDGDQEVFLQMLNIFINAQVPAVTATSQPRPGYLEQQINNNTASGMQAFEGMGHAHPAQDLHVQGLRQAVIRIALRQELFTSYMKHRPLKFPPFHYEPFRGFSPADDTMWAHRLVIFCADVLQYCYGANDAGTPHHSEIQWQELKRYGEELRLALPESFAPIFYRPPNIETEEIFPEIWYLQDCHVTGMMHAELARLLLAVYNPTRPRLGHGYAASMRELTFELQKTVLRLCGIALSNRQLPSVFIEAFMGISTYGEYFEDQRAQAALLGVLDVMHEEHAYPTAKIVQALKEAWGWV</sequence>
<dbReference type="Pfam" id="PF11951">
    <property type="entry name" value="Fungal_trans_2"/>
    <property type="match status" value="1"/>
</dbReference>
<feature type="compositionally biased region" description="Basic and acidic residues" evidence="6">
    <location>
        <begin position="174"/>
        <end position="185"/>
    </location>
</feature>
<evidence type="ECO:0000259" key="7">
    <source>
        <dbReference type="PROSITE" id="PS50048"/>
    </source>
</evidence>
<dbReference type="GO" id="GO:0045944">
    <property type="term" value="P:positive regulation of transcription by RNA polymerase II"/>
    <property type="evidence" value="ECO:0007669"/>
    <property type="project" value="TreeGrafter"/>
</dbReference>
<dbReference type="PANTHER" id="PTHR37534">
    <property type="entry name" value="TRANSCRIPTIONAL ACTIVATOR PROTEIN UGA3"/>
    <property type="match status" value="1"/>
</dbReference>
<organism evidence="8 9">
    <name type="scientific">Byssochlamys spectabilis</name>
    <name type="common">Paecilomyces variotii</name>
    <dbReference type="NCBI Taxonomy" id="264951"/>
    <lineage>
        <taxon>Eukaryota</taxon>
        <taxon>Fungi</taxon>
        <taxon>Dikarya</taxon>
        <taxon>Ascomycota</taxon>
        <taxon>Pezizomycotina</taxon>
        <taxon>Eurotiomycetes</taxon>
        <taxon>Eurotiomycetidae</taxon>
        <taxon>Eurotiales</taxon>
        <taxon>Thermoascaceae</taxon>
        <taxon>Paecilomyces</taxon>
    </lineage>
</organism>
<dbReference type="GeneID" id="39595319"/>
<accession>A0A443HXU4</accession>
<dbReference type="STRING" id="264951.A0A443HXU4"/>
<feature type="compositionally biased region" description="Polar residues" evidence="6">
    <location>
        <begin position="225"/>
        <end position="237"/>
    </location>
</feature>
<dbReference type="EMBL" id="RCNU01000003">
    <property type="protein sequence ID" value="RWQ96561.1"/>
    <property type="molecule type" value="Genomic_DNA"/>
</dbReference>
<keyword evidence="9" id="KW-1185">Reference proteome</keyword>
<dbReference type="VEuPathDB" id="FungiDB:C8Q69DRAFT_197818"/>
<name>A0A443HXU4_BYSSP</name>
<feature type="compositionally biased region" description="Polar residues" evidence="6">
    <location>
        <begin position="161"/>
        <end position="171"/>
    </location>
</feature>
<keyword evidence="2" id="KW-0805">Transcription regulation</keyword>
<feature type="region of interest" description="Disordered" evidence="6">
    <location>
        <begin position="127"/>
        <end position="237"/>
    </location>
</feature>
<dbReference type="InterPro" id="IPR021858">
    <property type="entry name" value="Fun_TF"/>
</dbReference>
<dbReference type="RefSeq" id="XP_028486206.1">
    <property type="nucleotide sequence ID" value="XM_028626042.1"/>
</dbReference>
<dbReference type="GO" id="GO:0000976">
    <property type="term" value="F:transcription cis-regulatory region binding"/>
    <property type="evidence" value="ECO:0007669"/>
    <property type="project" value="TreeGrafter"/>
</dbReference>
<evidence type="ECO:0000313" key="9">
    <source>
        <dbReference type="Proteomes" id="UP000283841"/>
    </source>
</evidence>
<comment type="caution">
    <text evidence="8">The sequence shown here is derived from an EMBL/GenBank/DDBJ whole genome shotgun (WGS) entry which is preliminary data.</text>
</comment>
<reference evidence="8 9" key="1">
    <citation type="journal article" date="2018" name="Front. Microbiol.">
        <title>Genomic and genetic insights into a cosmopolitan fungus, Paecilomyces variotii (Eurotiales).</title>
        <authorList>
            <person name="Urquhart A.S."/>
            <person name="Mondo S.J."/>
            <person name="Makela M.R."/>
            <person name="Hane J.K."/>
            <person name="Wiebenga A."/>
            <person name="He G."/>
            <person name="Mihaltcheva S."/>
            <person name="Pangilinan J."/>
            <person name="Lipzen A."/>
            <person name="Barry K."/>
            <person name="de Vries R.P."/>
            <person name="Grigoriev I.V."/>
            <person name="Idnurm A."/>
        </authorList>
    </citation>
    <scope>NUCLEOTIDE SEQUENCE [LARGE SCALE GENOMIC DNA]</scope>
    <source>
        <strain evidence="8 9">CBS 101075</strain>
    </source>
</reference>
<dbReference type="CDD" id="cd00067">
    <property type="entry name" value="GAL4"/>
    <property type="match status" value="1"/>
</dbReference>
<dbReference type="PROSITE" id="PS00463">
    <property type="entry name" value="ZN2_CY6_FUNGAL_1"/>
    <property type="match status" value="1"/>
</dbReference>
<dbReference type="GO" id="GO:0005634">
    <property type="term" value="C:nucleus"/>
    <property type="evidence" value="ECO:0007669"/>
    <property type="project" value="UniProtKB-SubCell"/>
</dbReference>
<dbReference type="SUPFAM" id="SSF57701">
    <property type="entry name" value="Zn2/Cys6 DNA-binding domain"/>
    <property type="match status" value="1"/>
</dbReference>
<dbReference type="PROSITE" id="PS50048">
    <property type="entry name" value="ZN2_CY6_FUNGAL_2"/>
    <property type="match status" value="1"/>
</dbReference>
<feature type="domain" description="Zn(2)-C6 fungal-type" evidence="7">
    <location>
        <begin position="26"/>
        <end position="57"/>
    </location>
</feature>
<dbReference type="InterPro" id="IPR001138">
    <property type="entry name" value="Zn2Cys6_DnaBD"/>
</dbReference>
<evidence type="ECO:0000256" key="3">
    <source>
        <dbReference type="ARBA" id="ARBA00023125"/>
    </source>
</evidence>
<dbReference type="PANTHER" id="PTHR37534:SF2">
    <property type="entry name" value="N-ACETYLTRANSFERASE DOMAIN-CONTAINING PROTEIN"/>
    <property type="match status" value="1"/>
</dbReference>
<evidence type="ECO:0000256" key="1">
    <source>
        <dbReference type="ARBA" id="ARBA00004123"/>
    </source>
</evidence>
<feature type="region of interest" description="Disordered" evidence="6">
    <location>
        <begin position="1"/>
        <end position="20"/>
    </location>
</feature>
<protein>
    <recommendedName>
        <fullName evidence="7">Zn(2)-C6 fungal-type domain-containing protein</fullName>
    </recommendedName>
</protein>
<dbReference type="InterPro" id="IPR036864">
    <property type="entry name" value="Zn2-C6_fun-type_DNA-bd_sf"/>
</dbReference>
<evidence type="ECO:0000256" key="2">
    <source>
        <dbReference type="ARBA" id="ARBA00023015"/>
    </source>
</evidence>
<dbReference type="Gene3D" id="4.10.240.10">
    <property type="entry name" value="Zn(2)-C6 fungal-type DNA-binding domain"/>
    <property type="match status" value="1"/>
</dbReference>
<evidence type="ECO:0000256" key="5">
    <source>
        <dbReference type="ARBA" id="ARBA00023242"/>
    </source>
</evidence>
<dbReference type="GO" id="GO:0008270">
    <property type="term" value="F:zinc ion binding"/>
    <property type="evidence" value="ECO:0007669"/>
    <property type="project" value="InterPro"/>
</dbReference>
<evidence type="ECO:0000313" key="8">
    <source>
        <dbReference type="EMBL" id="RWQ96561.1"/>
    </source>
</evidence>
<keyword evidence="5" id="KW-0539">Nucleus</keyword>
<keyword evidence="4" id="KW-0804">Transcription</keyword>
<keyword evidence="3" id="KW-0238">DNA-binding</keyword>
<evidence type="ECO:0000256" key="4">
    <source>
        <dbReference type="ARBA" id="ARBA00023163"/>
    </source>
</evidence>
<gene>
    <name evidence="8" type="ORF">C8Q69DRAFT_197818</name>
</gene>
<evidence type="ECO:0000256" key="6">
    <source>
        <dbReference type="SAM" id="MobiDB-lite"/>
    </source>
</evidence>
<dbReference type="GO" id="GO:0000981">
    <property type="term" value="F:DNA-binding transcription factor activity, RNA polymerase II-specific"/>
    <property type="evidence" value="ECO:0007669"/>
    <property type="project" value="InterPro"/>
</dbReference>
<dbReference type="AlphaFoldDB" id="A0A443HXU4"/>
<comment type="subcellular location">
    <subcellularLocation>
        <location evidence="1">Nucleus</location>
    </subcellularLocation>
</comment>
<proteinExistence type="predicted"/>
<dbReference type="Pfam" id="PF00172">
    <property type="entry name" value="Zn_clus"/>
    <property type="match status" value="1"/>
</dbReference>
<dbReference type="Proteomes" id="UP000283841">
    <property type="component" value="Unassembled WGS sequence"/>
</dbReference>